<dbReference type="Proteomes" id="UP000276991">
    <property type="component" value="Unassembled WGS sequence"/>
</dbReference>
<comment type="similarity">
    <text evidence="2">Belongs to the Tom40 family.</text>
</comment>
<evidence type="ECO:0000313" key="10">
    <source>
        <dbReference type="EMBL" id="VBB26473.1"/>
    </source>
</evidence>
<evidence type="ECO:0000256" key="6">
    <source>
        <dbReference type="ARBA" id="ARBA00022787"/>
    </source>
</evidence>
<evidence type="ECO:0000256" key="9">
    <source>
        <dbReference type="ARBA" id="ARBA00023136"/>
    </source>
</evidence>
<dbReference type="GO" id="GO:0030150">
    <property type="term" value="P:protein import into mitochondrial matrix"/>
    <property type="evidence" value="ECO:0007669"/>
    <property type="project" value="InterPro"/>
</dbReference>
<keyword evidence="5" id="KW-0812">Transmembrane</keyword>
<keyword evidence="7" id="KW-0653">Protein transport</keyword>
<organism evidence="10 11">
    <name type="scientific">Acanthocheilonema viteae</name>
    <name type="common">Filarial nematode worm</name>
    <name type="synonym">Dipetalonema viteae</name>
    <dbReference type="NCBI Taxonomy" id="6277"/>
    <lineage>
        <taxon>Eukaryota</taxon>
        <taxon>Metazoa</taxon>
        <taxon>Ecdysozoa</taxon>
        <taxon>Nematoda</taxon>
        <taxon>Chromadorea</taxon>
        <taxon>Rhabditida</taxon>
        <taxon>Spirurina</taxon>
        <taxon>Spiruromorpha</taxon>
        <taxon>Filarioidea</taxon>
        <taxon>Onchocercidae</taxon>
        <taxon>Acanthocheilonema</taxon>
    </lineage>
</organism>
<keyword evidence="9" id="KW-0472">Membrane</keyword>
<name>A0A498RZW6_ACAVI</name>
<evidence type="ECO:0000256" key="3">
    <source>
        <dbReference type="ARBA" id="ARBA00022448"/>
    </source>
</evidence>
<keyword evidence="3" id="KW-0813">Transport</keyword>
<dbReference type="STRING" id="6277.A0A498RZW6"/>
<protein>
    <submittedName>
        <fullName evidence="10">Uncharacterized protein</fullName>
    </submittedName>
</protein>
<sequence length="328" mass="36781">MPNVSRKVDVTETLALNPGTLSNFHKDCLTCIGKSFRGVHFALNKFIPSTTVKLIILLIPILGCPGRDLLKSYLVVNKLNNKIRIGTAQIDGKLITKHITTRQTRFGEHNILVEAMANFTAPWPSISISQALDDFLYMSVAYSPKDNISKADVELEYYGRTGTLAFKYTGWPTRTNRICSASYLRSITENLALGSQLTFRYFPLPERNQRLSDITYYARYRGSTYTACLDFCKRSGYHLSYYRNINEHLACAVNVISSVNFKKVRGVVAVRREIPKYELVITGHLSNDGAVTGLFQKRFTGNFPISVTISGSYNFFADECGFGIGLSV</sequence>
<keyword evidence="11" id="KW-1185">Reference proteome</keyword>
<dbReference type="OrthoDB" id="5823978at2759"/>
<evidence type="ECO:0000256" key="8">
    <source>
        <dbReference type="ARBA" id="ARBA00023128"/>
    </source>
</evidence>
<dbReference type="InterPro" id="IPR037930">
    <property type="entry name" value="Tom40"/>
</dbReference>
<keyword evidence="6" id="KW-1000">Mitochondrion outer membrane</keyword>
<evidence type="ECO:0000256" key="2">
    <source>
        <dbReference type="ARBA" id="ARBA00010510"/>
    </source>
</evidence>
<dbReference type="Gene3D" id="2.40.160.10">
    <property type="entry name" value="Porin"/>
    <property type="match status" value="1"/>
</dbReference>
<evidence type="ECO:0000256" key="7">
    <source>
        <dbReference type="ARBA" id="ARBA00022927"/>
    </source>
</evidence>
<dbReference type="PANTHER" id="PTHR10802">
    <property type="entry name" value="MITOCHONDRIAL IMPORT RECEPTOR SUBUNIT TOM40"/>
    <property type="match status" value="1"/>
</dbReference>
<dbReference type="AlphaFoldDB" id="A0A498RZW6"/>
<proteinExistence type="inferred from homology"/>
<dbReference type="InterPro" id="IPR027246">
    <property type="entry name" value="Porin_Euk/Tom40"/>
</dbReference>
<evidence type="ECO:0000256" key="5">
    <source>
        <dbReference type="ARBA" id="ARBA00022692"/>
    </source>
</evidence>
<evidence type="ECO:0000256" key="1">
    <source>
        <dbReference type="ARBA" id="ARBA00004374"/>
    </source>
</evidence>
<dbReference type="Pfam" id="PF01459">
    <property type="entry name" value="Porin_3"/>
    <property type="match status" value="1"/>
</dbReference>
<accession>A0A498RZW6</accession>
<keyword evidence="4" id="KW-1134">Transmembrane beta strand</keyword>
<comment type="subcellular location">
    <subcellularLocation>
        <location evidence="1">Mitochondrion outer membrane</location>
        <topology evidence="1">Multi-pass membrane protein</topology>
    </subcellularLocation>
</comment>
<evidence type="ECO:0000256" key="4">
    <source>
        <dbReference type="ARBA" id="ARBA00022452"/>
    </source>
</evidence>
<keyword evidence="8" id="KW-0496">Mitochondrion</keyword>
<dbReference type="GO" id="GO:0005741">
    <property type="term" value="C:mitochondrial outer membrane"/>
    <property type="evidence" value="ECO:0007669"/>
    <property type="project" value="UniProtKB-SubCell"/>
</dbReference>
<evidence type="ECO:0000313" key="11">
    <source>
        <dbReference type="Proteomes" id="UP000276991"/>
    </source>
</evidence>
<dbReference type="InterPro" id="IPR023614">
    <property type="entry name" value="Porin_dom_sf"/>
</dbReference>
<gene>
    <name evidence="10" type="ORF">NAV_LOCUS1303</name>
</gene>
<dbReference type="EMBL" id="UPTC01000108">
    <property type="protein sequence ID" value="VBB26473.1"/>
    <property type="molecule type" value="Genomic_DNA"/>
</dbReference>
<reference evidence="10 11" key="1">
    <citation type="submission" date="2018-08" db="EMBL/GenBank/DDBJ databases">
        <authorList>
            <person name="Laetsch R D."/>
            <person name="Stevens L."/>
            <person name="Kumar S."/>
            <person name="Blaxter L. M."/>
        </authorList>
    </citation>
    <scope>NUCLEOTIDE SEQUENCE [LARGE SCALE GENOMIC DNA]</scope>
</reference>
<dbReference type="GO" id="GO:0008320">
    <property type="term" value="F:protein transmembrane transporter activity"/>
    <property type="evidence" value="ECO:0007669"/>
    <property type="project" value="InterPro"/>
</dbReference>